<keyword evidence="3" id="KW-1185">Reference proteome</keyword>
<evidence type="ECO:0008006" key="4">
    <source>
        <dbReference type="Google" id="ProtNLM"/>
    </source>
</evidence>
<dbReference type="Proteomes" id="UP000829194">
    <property type="component" value="Chromosome"/>
</dbReference>
<name>A0ABY3XAH4_9GAMM</name>
<keyword evidence="1" id="KW-0732">Signal</keyword>
<evidence type="ECO:0000313" key="2">
    <source>
        <dbReference type="EMBL" id="UNP28147.1"/>
    </source>
</evidence>
<dbReference type="RefSeq" id="WP_057943781.1">
    <property type="nucleotide sequence ID" value="NZ_CP011131.1"/>
</dbReference>
<reference evidence="2 3" key="1">
    <citation type="submission" date="2022-03" db="EMBL/GenBank/DDBJ databases">
        <title>Complete genome sequence of Lysobacter capsici VKM B-2533 and Lysobacter gummosus 10.1.1, promising sources of lytic agents.</title>
        <authorList>
            <person name="Tarlachkov S.V."/>
            <person name="Kudryakova I.V."/>
            <person name="Afoshin A.S."/>
            <person name="Leontyevskaya E.A."/>
            <person name="Leontyevskaya N.V."/>
        </authorList>
    </citation>
    <scope>NUCLEOTIDE SEQUENCE [LARGE SCALE GENOMIC DNA]</scope>
    <source>
        <strain evidence="2 3">10.1.1</strain>
    </source>
</reference>
<feature type="chain" id="PRO_5046171528" description="Secreted protein" evidence="1">
    <location>
        <begin position="26"/>
        <end position="170"/>
    </location>
</feature>
<accession>A0ABY3XAH4</accession>
<feature type="signal peptide" evidence="1">
    <location>
        <begin position="1"/>
        <end position="25"/>
    </location>
</feature>
<protein>
    <recommendedName>
        <fullName evidence="4">Secreted protein</fullName>
    </recommendedName>
</protein>
<organism evidence="2 3">
    <name type="scientific">Lysobacter gummosus</name>
    <dbReference type="NCBI Taxonomy" id="262324"/>
    <lineage>
        <taxon>Bacteria</taxon>
        <taxon>Pseudomonadati</taxon>
        <taxon>Pseudomonadota</taxon>
        <taxon>Gammaproteobacteria</taxon>
        <taxon>Lysobacterales</taxon>
        <taxon>Lysobacteraceae</taxon>
        <taxon>Lysobacter</taxon>
    </lineage>
</organism>
<sequence>MQARTFFVSALMSFCAVVAWSPAQADTGTSRSTPTQATYVDIDSYLRTDAELNAWYELRYQLRRNFDDICGDTFCEGDYSNIESLRFRCSADQSSGVIGRCVWVFAGSNEEIDPATGAIRVTPKIWRCRAPLAPGTTASALLVALAGDQPLHARLPGASVSIYDGLVDCL</sequence>
<proteinExistence type="predicted"/>
<evidence type="ECO:0000313" key="3">
    <source>
        <dbReference type="Proteomes" id="UP000829194"/>
    </source>
</evidence>
<gene>
    <name evidence="2" type="ORF">MOV92_16800</name>
</gene>
<evidence type="ECO:0000256" key="1">
    <source>
        <dbReference type="SAM" id="SignalP"/>
    </source>
</evidence>
<dbReference type="EMBL" id="CP093547">
    <property type="protein sequence ID" value="UNP28147.1"/>
    <property type="molecule type" value="Genomic_DNA"/>
</dbReference>